<sequence length="1181" mass="124639">MLFRPFSWVASPRAPPSTYHSVETDHKDTAPTTSIDKRTTSNALPTLESTPNVPFHGTHTLPSSLRVTPTISHVASPRSKWGSLNLAPSQSRSFATSSVDAPVQIKPATRPESSASLVSVLGKRNPSVHLADTEHEEHVTESSSRKRRMVWDPEMGFVDVEDLAARRPPAPPPQNEAERILRALESMRTPLGDARRERIIRSQSRPSWSLSAPIPVPLPTPERESILAPPRPRSAAFRSIAPHSRSLRRSQLLRQSQVGLLPNLRSKLRQSVQYQDTQQDSMDEARVDNNLKVTEPEQHVSRTTKRRASKAKLSSKSSRAKLLKADNEVIPKASTASDVDAETTTAASLPETDLAKENKAPALQKRDKFEVRPNDEPLPKRSVLRQGPSKVNRRHAPSGRITAFDDDEDEDDVPMPSGEELAKIKLPSSLFPENFSFGDATKNPASSPPKPLLERMDPPTTTPAKEPKPGSVRFDAKPDISATERSNESLPPSSFFASAPAKSDSISTEKKSGPVPDFFGTKKLAPDSDSSAHREQATDTSMGKPAGPDTKKRDRDDEERPAKKPASTLNPTAPSFSIGKPADVKDTASPSSFFQETSSTEKKPTFSFGIAPEKKDAPTFSFAQPTQKNESQSAFSLGQIQTKQDSTTASSELTRSSDVKETACAAANSQGSETVKEKPAFSFNQSAPSAQNEKPTFSFGSLAQNNDKSSVSVSQSTETKDNQPSFSFNSAASSSTSKPSFSFGQASETSKVDKPLFSFTQPADKKESQPLFGEATEKKDNTASLGSTESTKPAFSFAQPSKSDAKPTFSFGSGSGQGTDKSTIEPSESKPKDEKPNPPIFGPSEKKDAPTFSFGQATPTFGAFAGPKSSPSFSFGQSTDSTEAKPVSTFSFGQSLKPTSDTPSFSFGQSSEKKEEKSAAPSFSFGSSTPKSDDAKPKPTFSFGSTNPPQAFGATSQAEAPKNPAESASTPNAPTMFGPPASVSGSGSTSPAPAFTFGAMPASSNSAPGSPKPSISFGAPAPTQATAPAPTVSTPSFGQPVGPPASTTSFSFGAPNPSFSFGASAPAAPAAPTTSFTFGSAPPSGVFQFGAPQPSSSNPVAPAPPTTTSFSFGAPSGSVPSFTFGNMPASPATGSPAPGFSFGTPPPNSGDGGGGGMFNLGSTTTPGGRPIKPLRQSRRRN</sequence>
<evidence type="ECO:0000256" key="1">
    <source>
        <dbReference type="SAM" id="MobiDB-lite"/>
    </source>
</evidence>
<dbReference type="KEGG" id="msym:MSY001_1087"/>
<proteinExistence type="predicted"/>
<feature type="compositionally biased region" description="Polar residues" evidence="1">
    <location>
        <begin position="782"/>
        <end position="802"/>
    </location>
</feature>
<feature type="compositionally biased region" description="Basic and acidic residues" evidence="1">
    <location>
        <begin position="827"/>
        <end position="836"/>
    </location>
</feature>
<evidence type="ECO:0000313" key="2">
    <source>
        <dbReference type="EMBL" id="SHO75797.1"/>
    </source>
</evidence>
<feature type="compositionally biased region" description="Polar residues" evidence="1">
    <location>
        <begin position="888"/>
        <end position="910"/>
    </location>
</feature>
<gene>
    <name evidence="2" type="ORF">MSYG_0130</name>
</gene>
<dbReference type="OMA" id="KEPAHNT"/>
<dbReference type="HOGENOM" id="CLU_277582_0_0_1"/>
<dbReference type="VEuPathDB" id="FungiDB:MSYG_0130"/>
<dbReference type="RefSeq" id="XP_018739690.1">
    <property type="nucleotide sequence ID" value="XM_018886191.1"/>
</dbReference>
<dbReference type="OrthoDB" id="185618at2759"/>
<feature type="compositionally biased region" description="Low complexity" evidence="1">
    <location>
        <begin position="1128"/>
        <end position="1139"/>
    </location>
</feature>
<accession>M5E7C9</accession>
<reference evidence="3" key="1">
    <citation type="journal article" date="2017" name="Nucleic Acids Res.">
        <title>Proteogenomics produces comprehensive and highly accurate protein-coding gene annotation in a complete genome assembly of Malassezia sympodialis.</title>
        <authorList>
            <person name="Zhu Y."/>
            <person name="Engstroem P.G."/>
            <person name="Tellgren-Roth C."/>
            <person name="Baudo C.D."/>
            <person name="Kennell J.C."/>
            <person name="Sun S."/>
            <person name="Billmyre R.B."/>
            <person name="Schroeder M.S."/>
            <person name="Andersson A."/>
            <person name="Holm T."/>
            <person name="Sigurgeirsson B."/>
            <person name="Wu G."/>
            <person name="Sankaranarayanan S.R."/>
            <person name="Siddharthan R."/>
            <person name="Sanyal K."/>
            <person name="Lundeberg J."/>
            <person name="Nystedt B."/>
            <person name="Boekhout T."/>
            <person name="Dawson T.L. Jr."/>
            <person name="Heitman J."/>
            <person name="Scheynius A."/>
            <person name="Lehtioe J."/>
        </authorList>
    </citation>
    <scope>NUCLEOTIDE SEQUENCE [LARGE SCALE GENOMIC DNA]</scope>
    <source>
        <strain evidence="3">ATCC 42132</strain>
    </source>
</reference>
<feature type="compositionally biased region" description="Polar residues" evidence="1">
    <location>
        <begin position="869"/>
        <end position="881"/>
    </location>
</feature>
<dbReference type="Proteomes" id="UP000186303">
    <property type="component" value="Chromosome 1"/>
</dbReference>
<feature type="compositionally biased region" description="Basic and acidic residues" evidence="1">
    <location>
        <begin position="283"/>
        <end position="300"/>
    </location>
</feature>
<feature type="compositionally biased region" description="Low complexity" evidence="1">
    <location>
        <begin position="491"/>
        <end position="501"/>
    </location>
</feature>
<name>M5E7C9_MALS4</name>
<feature type="region of interest" description="Disordered" evidence="1">
    <location>
        <begin position="272"/>
        <end position="320"/>
    </location>
</feature>
<feature type="compositionally biased region" description="Basic and acidic residues" evidence="1">
    <location>
        <begin position="524"/>
        <end position="537"/>
    </location>
</feature>
<feature type="compositionally biased region" description="Polar residues" evidence="1">
    <location>
        <begin position="682"/>
        <end position="717"/>
    </location>
</feature>
<organism evidence="2 3">
    <name type="scientific">Malassezia sympodialis (strain ATCC 42132)</name>
    <name type="common">Atopic eczema-associated yeast</name>
    <dbReference type="NCBI Taxonomy" id="1230383"/>
    <lineage>
        <taxon>Eukaryota</taxon>
        <taxon>Fungi</taxon>
        <taxon>Dikarya</taxon>
        <taxon>Basidiomycota</taxon>
        <taxon>Ustilaginomycotina</taxon>
        <taxon>Malasseziomycetes</taxon>
        <taxon>Malasseziales</taxon>
        <taxon>Malasseziaceae</taxon>
        <taxon>Malassezia</taxon>
    </lineage>
</organism>
<evidence type="ECO:0000313" key="3">
    <source>
        <dbReference type="Proteomes" id="UP000186303"/>
    </source>
</evidence>
<feature type="compositionally biased region" description="Low complexity" evidence="1">
    <location>
        <begin position="725"/>
        <end position="743"/>
    </location>
</feature>
<keyword evidence="3" id="KW-1185">Reference proteome</keyword>
<feature type="compositionally biased region" description="Polar residues" evidence="1">
    <location>
        <begin position="942"/>
        <end position="958"/>
    </location>
</feature>
<feature type="region of interest" description="Disordered" evidence="1">
    <location>
        <begin position="202"/>
        <end position="234"/>
    </location>
</feature>
<feature type="compositionally biased region" description="Basic and acidic residues" evidence="1">
    <location>
        <begin position="22"/>
        <end position="39"/>
    </location>
</feature>
<feature type="compositionally biased region" description="Polar residues" evidence="1">
    <location>
        <begin position="40"/>
        <end position="52"/>
    </location>
</feature>
<protein>
    <submittedName>
        <fullName evidence="2">Similar to S.cerevisiae protein NSP1 (FG-nucleoporin component of central core of the nuclear pore complex)</fullName>
    </submittedName>
</protein>
<feature type="compositionally biased region" description="Polar residues" evidence="1">
    <location>
        <begin position="334"/>
        <end position="347"/>
    </location>
</feature>
<feature type="compositionally biased region" description="Low complexity" evidence="1">
    <location>
        <begin position="1091"/>
        <end position="1111"/>
    </location>
</feature>
<feature type="compositionally biased region" description="Acidic residues" evidence="1">
    <location>
        <begin position="404"/>
        <end position="413"/>
    </location>
</feature>
<dbReference type="EMBL" id="LT671821">
    <property type="protein sequence ID" value="SHO75797.1"/>
    <property type="molecule type" value="Genomic_DNA"/>
</dbReference>
<feature type="region of interest" description="Disordered" evidence="1">
    <location>
        <begin position="126"/>
        <end position="146"/>
    </location>
</feature>
<feature type="compositionally biased region" description="Low complexity" evidence="1">
    <location>
        <begin position="1057"/>
        <end position="1079"/>
    </location>
</feature>
<feature type="region of interest" description="Disordered" evidence="1">
    <location>
        <begin position="12"/>
        <end position="61"/>
    </location>
</feature>
<dbReference type="AlphaFoldDB" id="M5E7C9"/>
<dbReference type="STRING" id="1230383.M5E7C9"/>
<feature type="compositionally biased region" description="Basic and acidic residues" evidence="1">
    <location>
        <begin position="131"/>
        <end position="144"/>
    </location>
</feature>
<feature type="region of interest" description="Disordered" evidence="1">
    <location>
        <begin position="334"/>
        <end position="1181"/>
    </location>
</feature>
<feature type="compositionally biased region" description="Polar residues" evidence="1">
    <location>
        <begin position="588"/>
        <end position="598"/>
    </location>
</feature>
<feature type="compositionally biased region" description="Basic and acidic residues" evidence="1">
    <location>
        <begin position="353"/>
        <end position="379"/>
    </location>
</feature>
<feature type="compositionally biased region" description="Basic and acidic residues" evidence="1">
    <location>
        <begin position="549"/>
        <end position="562"/>
    </location>
</feature>
<feature type="compositionally biased region" description="Polar residues" evidence="1">
    <location>
        <begin position="621"/>
        <end position="654"/>
    </location>
</feature>
<feature type="compositionally biased region" description="Low complexity" evidence="1">
    <location>
        <begin position="1019"/>
        <end position="1035"/>
    </location>
</feature>